<feature type="domain" description="Solute-binding protein family 3/N-terminal" evidence="2">
    <location>
        <begin position="44"/>
        <end position="278"/>
    </location>
</feature>
<keyword evidence="1" id="KW-0732">Signal</keyword>
<dbReference type="EMBL" id="FUZU01000002">
    <property type="protein sequence ID" value="SKC74844.1"/>
    <property type="molecule type" value="Genomic_DNA"/>
</dbReference>
<dbReference type="PANTHER" id="PTHR35936">
    <property type="entry name" value="MEMBRANE-BOUND LYTIC MUREIN TRANSGLYCOSYLASE F"/>
    <property type="match status" value="1"/>
</dbReference>
<gene>
    <name evidence="3" type="ORF">SAMN05660236_3146</name>
</gene>
<proteinExistence type="predicted"/>
<evidence type="ECO:0000256" key="1">
    <source>
        <dbReference type="ARBA" id="ARBA00022729"/>
    </source>
</evidence>
<reference evidence="3 4" key="1">
    <citation type="submission" date="2017-02" db="EMBL/GenBank/DDBJ databases">
        <authorList>
            <person name="Peterson S.W."/>
        </authorList>
    </citation>
    <scope>NUCLEOTIDE SEQUENCE [LARGE SCALE GENOMIC DNA]</scope>
    <source>
        <strain evidence="3 4">DSM 25262</strain>
    </source>
</reference>
<dbReference type="Pfam" id="PF00497">
    <property type="entry name" value="SBP_bac_3"/>
    <property type="match status" value="1"/>
</dbReference>
<dbReference type="SUPFAM" id="SSF53850">
    <property type="entry name" value="Periplasmic binding protein-like II"/>
    <property type="match status" value="1"/>
</dbReference>
<accession>A0A1T5LG89</accession>
<name>A0A1T5LG89_9BACT</name>
<dbReference type="SMART" id="SM00062">
    <property type="entry name" value="PBPb"/>
    <property type="match status" value="1"/>
</dbReference>
<dbReference type="Proteomes" id="UP000190961">
    <property type="component" value="Unassembled WGS sequence"/>
</dbReference>
<sequence length="284" mass="32072">MYPISPLMKYFSLVLLSFVFSISSIAQKYTGDSWSKVKSKGSGMLTIVYYDQAGLIQNVNGKMKGVCVDILSDFAEYIKAKHGANLTINYAGEEHDFSTFLKVSQSTPNILGVTNTSITDERKKIMKFSPPFMTTQLVLLTNQKTPALTKLEDLPKTFQGFTAQVITGSTHVKYIDKIKKQYYPQLNVVYAPSSESVIKNLSSNTKVFSILDFTEYVGVVRKKLPVKRHDVDLGSAEELGFIMAKQTDWDQVWNEFLTTDYRKSVRYKKIIADNLGSTFLNLVR</sequence>
<organism evidence="3 4">
    <name type="scientific">Ohtaekwangia koreensis</name>
    <dbReference type="NCBI Taxonomy" id="688867"/>
    <lineage>
        <taxon>Bacteria</taxon>
        <taxon>Pseudomonadati</taxon>
        <taxon>Bacteroidota</taxon>
        <taxon>Cytophagia</taxon>
        <taxon>Cytophagales</taxon>
        <taxon>Fulvivirgaceae</taxon>
        <taxon>Ohtaekwangia</taxon>
    </lineage>
</organism>
<evidence type="ECO:0000313" key="4">
    <source>
        <dbReference type="Proteomes" id="UP000190961"/>
    </source>
</evidence>
<dbReference type="InterPro" id="IPR001638">
    <property type="entry name" value="Solute-binding_3/MltF_N"/>
</dbReference>
<dbReference type="AlphaFoldDB" id="A0A1T5LG89"/>
<evidence type="ECO:0000313" key="3">
    <source>
        <dbReference type="EMBL" id="SKC74844.1"/>
    </source>
</evidence>
<dbReference type="Gene3D" id="3.40.190.10">
    <property type="entry name" value="Periplasmic binding protein-like II"/>
    <property type="match status" value="2"/>
</dbReference>
<evidence type="ECO:0000259" key="2">
    <source>
        <dbReference type="SMART" id="SM00062"/>
    </source>
</evidence>
<dbReference type="STRING" id="688867.SAMN05660236_3146"/>
<protein>
    <submittedName>
        <fullName evidence="3">ABC-type amino acid transport substrate-binding protein</fullName>
    </submittedName>
</protein>
<keyword evidence="4" id="KW-1185">Reference proteome</keyword>